<dbReference type="InterPro" id="IPR036497">
    <property type="entry name" value="GLTP_sf"/>
</dbReference>
<dbReference type="PANTHER" id="PTHR10219:SF25">
    <property type="entry name" value="PLECKSTRIN HOMOLOGY DOMAIN-CONTAINING FAMILY A MEMBER 8"/>
    <property type="match status" value="1"/>
</dbReference>
<dbReference type="FunFam" id="1.10.3520.10:FF:000001">
    <property type="entry name" value="Pleckstrin domain-containing family A member 8"/>
    <property type="match status" value="1"/>
</dbReference>
<reference evidence="3 4" key="1">
    <citation type="submission" date="2019-02" db="EMBL/GenBank/DDBJ databases">
        <title>Genome sequencing of the rare red list fungi Bondarzewia mesenterica.</title>
        <authorList>
            <person name="Buettner E."/>
            <person name="Kellner H."/>
        </authorList>
    </citation>
    <scope>NUCLEOTIDE SEQUENCE [LARGE SCALE GENOMIC DNA]</scope>
    <source>
        <strain evidence="3 4">DSM 108281</strain>
    </source>
</reference>
<accession>A0A4S4LZ39</accession>
<comment type="caution">
    <text evidence="3">The sequence shown here is derived from an EMBL/GenBank/DDBJ whole genome shotgun (WGS) entry which is preliminary data.</text>
</comment>
<evidence type="ECO:0000313" key="4">
    <source>
        <dbReference type="Proteomes" id="UP000310158"/>
    </source>
</evidence>
<dbReference type="SUPFAM" id="SSF110004">
    <property type="entry name" value="Glycolipid transfer protein, GLTP"/>
    <property type="match status" value="1"/>
</dbReference>
<keyword evidence="1" id="KW-0813">Transport</keyword>
<dbReference type="GO" id="GO:1902387">
    <property type="term" value="F:ceramide 1-phosphate binding"/>
    <property type="evidence" value="ECO:0007669"/>
    <property type="project" value="TreeGrafter"/>
</dbReference>
<gene>
    <name evidence="3" type="ORF">EW146_g3012</name>
</gene>
<keyword evidence="4" id="KW-1185">Reference proteome</keyword>
<dbReference type="InterPro" id="IPR014830">
    <property type="entry name" value="Glycolipid_transfer_prot_dom"/>
</dbReference>
<evidence type="ECO:0000259" key="2">
    <source>
        <dbReference type="Pfam" id="PF08718"/>
    </source>
</evidence>
<proteinExistence type="predicted"/>
<sequence>MPWTCPCSLFHASSHLYPDVSLLLSPLRIIMAPYLETVKSFADVPITDAGVDTVAFLEASEGVVGLFDLLGSAAFSVVQADLKGNIAKVRARYDATPALSDTLERLVENEKGEKKRTATEGLMWLLRGLSFTCKALQNAQANQSEELSAAFSKSYEVTLKKFHNFVVKGIFAVSMKACPYRADFFAKLRADPAGGPEASEAKLNEELDKWLGALRGIVTRMETFYEKGGHGKGF</sequence>
<dbReference type="Pfam" id="PF08718">
    <property type="entry name" value="GLTP"/>
    <property type="match status" value="1"/>
</dbReference>
<dbReference type="OrthoDB" id="205255at2759"/>
<name>A0A4S4LZ39_9AGAM</name>
<feature type="domain" description="Glycolipid transfer protein" evidence="2">
    <location>
        <begin position="51"/>
        <end position="189"/>
    </location>
</feature>
<dbReference type="PANTHER" id="PTHR10219">
    <property type="entry name" value="GLYCOLIPID TRANSFER PROTEIN-RELATED"/>
    <property type="match status" value="1"/>
</dbReference>
<evidence type="ECO:0000256" key="1">
    <source>
        <dbReference type="ARBA" id="ARBA00022448"/>
    </source>
</evidence>
<dbReference type="GO" id="GO:0016020">
    <property type="term" value="C:membrane"/>
    <property type="evidence" value="ECO:0007669"/>
    <property type="project" value="TreeGrafter"/>
</dbReference>
<dbReference type="AlphaFoldDB" id="A0A4S4LZ39"/>
<dbReference type="GO" id="GO:1902388">
    <property type="term" value="F:ceramide 1-phosphate transfer activity"/>
    <property type="evidence" value="ECO:0007669"/>
    <property type="project" value="TreeGrafter"/>
</dbReference>
<dbReference type="Gene3D" id="1.10.3520.10">
    <property type="entry name" value="Glycolipid transfer protein"/>
    <property type="match status" value="1"/>
</dbReference>
<protein>
    <recommendedName>
        <fullName evidence="2">Glycolipid transfer protein domain-containing protein</fullName>
    </recommendedName>
</protein>
<evidence type="ECO:0000313" key="3">
    <source>
        <dbReference type="EMBL" id="THH17872.1"/>
    </source>
</evidence>
<dbReference type="Proteomes" id="UP000310158">
    <property type="component" value="Unassembled WGS sequence"/>
</dbReference>
<dbReference type="GO" id="GO:0005829">
    <property type="term" value="C:cytosol"/>
    <property type="evidence" value="ECO:0007669"/>
    <property type="project" value="TreeGrafter"/>
</dbReference>
<organism evidence="3 4">
    <name type="scientific">Bondarzewia mesenterica</name>
    <dbReference type="NCBI Taxonomy" id="1095465"/>
    <lineage>
        <taxon>Eukaryota</taxon>
        <taxon>Fungi</taxon>
        <taxon>Dikarya</taxon>
        <taxon>Basidiomycota</taxon>
        <taxon>Agaricomycotina</taxon>
        <taxon>Agaricomycetes</taxon>
        <taxon>Russulales</taxon>
        <taxon>Bondarzewiaceae</taxon>
        <taxon>Bondarzewia</taxon>
    </lineage>
</organism>
<dbReference type="EMBL" id="SGPL01000094">
    <property type="protein sequence ID" value="THH17872.1"/>
    <property type="molecule type" value="Genomic_DNA"/>
</dbReference>